<gene>
    <name evidence="5" type="ORF">A5880_001942</name>
    <name evidence="4" type="ORF">A5880_002037</name>
</gene>
<feature type="domain" description="WxL" evidence="3">
    <location>
        <begin position="35"/>
        <end position="253"/>
    </location>
</feature>
<evidence type="ECO:0000313" key="4">
    <source>
        <dbReference type="EMBL" id="MEI5994479.1"/>
    </source>
</evidence>
<dbReference type="InterPro" id="IPR027994">
    <property type="entry name" value="WxL_dom"/>
</dbReference>
<accession>A0A242CGN1</accession>
<feature type="signal peptide" evidence="2">
    <location>
        <begin position="1"/>
        <end position="21"/>
    </location>
</feature>
<keyword evidence="2" id="KW-0732">Signal</keyword>
<reference evidence="5" key="1">
    <citation type="submission" date="2017-05" db="EMBL/GenBank/DDBJ databases">
        <title>The Genome Sequence of Enterococcus sp. 4G2_DIV0659.</title>
        <authorList>
            <consortium name="The Broad Institute Genomics Platform"/>
            <consortium name="The Broad Institute Genomic Center for Infectious Diseases"/>
            <person name="Earl A."/>
            <person name="Manson A."/>
            <person name="Schwartman J."/>
            <person name="Gilmore M."/>
            <person name="Abouelleil A."/>
            <person name="Cao P."/>
            <person name="Chapman S."/>
            <person name="Cusick C."/>
            <person name="Shea T."/>
            <person name="Young S."/>
            <person name="Neafsey D."/>
            <person name="Nusbaum C."/>
            <person name="Birren B."/>
        </authorList>
    </citation>
    <scope>NUCLEOTIDE SEQUENCE [LARGE SCALE GENOMIC DNA]</scope>
    <source>
        <strain evidence="5">4G2_DIV0659</strain>
    </source>
</reference>
<feature type="compositionally biased region" description="Polar residues" evidence="1">
    <location>
        <begin position="40"/>
        <end position="50"/>
    </location>
</feature>
<dbReference type="STRING" id="1834181.A5880_001942"/>
<name>A0A242CGN1_9ENTE</name>
<evidence type="ECO:0000256" key="1">
    <source>
        <dbReference type="SAM" id="MobiDB-lite"/>
    </source>
</evidence>
<protein>
    <recommendedName>
        <fullName evidence="3">WxL domain-containing protein</fullName>
    </recommendedName>
</protein>
<evidence type="ECO:0000313" key="6">
    <source>
        <dbReference type="Proteomes" id="UP000195139"/>
    </source>
</evidence>
<comment type="caution">
    <text evidence="5">The sequence shown here is derived from an EMBL/GenBank/DDBJ whole genome shotgun (WGS) entry which is preliminary data.</text>
</comment>
<dbReference type="Pfam" id="PF13731">
    <property type="entry name" value="WxL"/>
    <property type="match status" value="1"/>
</dbReference>
<dbReference type="EMBL" id="NGLE02000001">
    <property type="protein sequence ID" value="MEI5994479.1"/>
    <property type="molecule type" value="Genomic_DNA"/>
</dbReference>
<keyword evidence="6" id="KW-1185">Reference proteome</keyword>
<feature type="chain" id="PRO_5038490525" description="WxL domain-containing protein" evidence="2">
    <location>
        <begin position="22"/>
        <end position="254"/>
    </location>
</feature>
<feature type="region of interest" description="Disordered" evidence="1">
    <location>
        <begin position="39"/>
        <end position="70"/>
    </location>
</feature>
<proteinExistence type="predicted"/>
<evidence type="ECO:0000313" key="5">
    <source>
        <dbReference type="EMBL" id="OTO08942.1"/>
    </source>
</evidence>
<sequence length="254" mass="27090">MKNSYKLAGAALMAAMGVGLALPSATKAAPGDVIGKGKITFTQDDTTNPTNLPPGESTGPELTEPTQNTEANPLKIVSVTDLDFDSKAIVANDSDKTYDAKAFKTTTTDGTDAVMPHFIRFQDVRADVDTNYHTVSAEMTKQFTNGTRVLDGATIDYKNVSLITGTNATTKPDTTVEGALKPTFNLALNQKETVLSNKQEGKGYGVFELMFGDKDATVANPDSYDSITLNIPGTNVLKTGEYEAEITWSITDAN</sequence>
<dbReference type="AlphaFoldDB" id="A0A242CGN1"/>
<evidence type="ECO:0000259" key="3">
    <source>
        <dbReference type="Pfam" id="PF13731"/>
    </source>
</evidence>
<dbReference type="EMBL" id="NGLE01000002">
    <property type="protein sequence ID" value="OTO08942.1"/>
    <property type="molecule type" value="Genomic_DNA"/>
</dbReference>
<reference evidence="4 6" key="2">
    <citation type="submission" date="2018-07" db="EMBL/GenBank/DDBJ databases">
        <title>The Genome Sequence of Enterococcus sp. DIV0659b.</title>
        <authorList>
            <consortium name="The Broad Institute Genomics Platform"/>
            <consortium name="The Broad Institute Genomic Center for Infectious Diseases"/>
            <person name="Earl A."/>
            <person name="Manson A."/>
            <person name="Schwartman J."/>
            <person name="Gilmore M."/>
            <person name="Abouelleil A."/>
            <person name="Cao P."/>
            <person name="Chapman S."/>
            <person name="Cusick C."/>
            <person name="Shea T."/>
            <person name="Young S."/>
            <person name="Neafsey D."/>
            <person name="Nusbaum C."/>
            <person name="Birren B."/>
        </authorList>
    </citation>
    <scope>NUCLEOTIDE SEQUENCE [LARGE SCALE GENOMIC DNA]</scope>
    <source>
        <strain evidence="4 6">4G2_DIV0659</strain>
    </source>
</reference>
<organism evidence="5">
    <name type="scientific">Candidatus Enterococcus mansonii</name>
    <dbReference type="NCBI Taxonomy" id="1834181"/>
    <lineage>
        <taxon>Bacteria</taxon>
        <taxon>Bacillati</taxon>
        <taxon>Bacillota</taxon>
        <taxon>Bacilli</taxon>
        <taxon>Lactobacillales</taxon>
        <taxon>Enterococcaceae</taxon>
        <taxon>Enterococcus</taxon>
    </lineage>
</organism>
<dbReference type="RefSeq" id="WP_086330828.1">
    <property type="nucleotide sequence ID" value="NZ_NGLE02000001.1"/>
</dbReference>
<dbReference type="OrthoDB" id="2183600at2"/>
<evidence type="ECO:0000256" key="2">
    <source>
        <dbReference type="SAM" id="SignalP"/>
    </source>
</evidence>
<dbReference type="Proteomes" id="UP000195139">
    <property type="component" value="Unassembled WGS sequence"/>
</dbReference>